<dbReference type="AlphaFoldDB" id="A0A2G2ZXH7"/>
<dbReference type="InterPro" id="IPR053114">
    <property type="entry name" value="ATXR5/ATXR6"/>
</dbReference>
<dbReference type="PANTHER" id="PTHR48442">
    <property type="entry name" value="SET DOMAIN-CONTAINING PROTEIN"/>
    <property type="match status" value="1"/>
</dbReference>
<accession>A0A2G2ZXH7</accession>
<dbReference type="PANTHER" id="PTHR48442:SF1">
    <property type="entry name" value="SET DOMAIN-CONTAINING PROTEIN"/>
    <property type="match status" value="1"/>
</dbReference>
<comment type="caution">
    <text evidence="1">The sequence shown here is derived from an EMBL/GenBank/DDBJ whole genome shotgun (WGS) entry which is preliminary data.</text>
</comment>
<dbReference type="STRING" id="4072.A0A2G2ZXH7"/>
<sequence length="121" mass="14306">MGLRSRLVLCKDDIETLDLCKNMMKQGEWPQLMIVFYPKEGFTVEADVFIRDWTIITEYVRDADYLNNREANDGDSTMTLLSTNDTLKDFVICPDKRSNIARFINNKHLKFGNTWYLHKYQ</sequence>
<name>A0A2G2ZXH7_CAPAN</name>
<dbReference type="Proteomes" id="UP000222542">
    <property type="component" value="Unassembled WGS sequence"/>
</dbReference>
<gene>
    <name evidence="1" type="ORF">T459_08757</name>
</gene>
<evidence type="ECO:0000313" key="2">
    <source>
        <dbReference type="Proteomes" id="UP000222542"/>
    </source>
</evidence>
<evidence type="ECO:0000313" key="1">
    <source>
        <dbReference type="EMBL" id="PHT86651.1"/>
    </source>
</evidence>
<protein>
    <submittedName>
        <fullName evidence="1">Histone-lysine N-methyltransferase ATXR6</fullName>
    </submittedName>
</protein>
<keyword evidence="2" id="KW-1185">Reference proteome</keyword>
<dbReference type="EMBL" id="AYRZ02000003">
    <property type="protein sequence ID" value="PHT86651.1"/>
    <property type="molecule type" value="Genomic_DNA"/>
</dbReference>
<reference evidence="1 2" key="2">
    <citation type="journal article" date="2017" name="Genome Biol.">
        <title>New reference genome sequences of hot pepper reveal the massive evolution of plant disease-resistance genes by retroduplication.</title>
        <authorList>
            <person name="Kim S."/>
            <person name="Park J."/>
            <person name="Yeom S.I."/>
            <person name="Kim Y.M."/>
            <person name="Seo E."/>
            <person name="Kim K.T."/>
            <person name="Kim M.S."/>
            <person name="Lee J.M."/>
            <person name="Cheong K."/>
            <person name="Shin H.S."/>
            <person name="Kim S.B."/>
            <person name="Han K."/>
            <person name="Lee J."/>
            <person name="Park M."/>
            <person name="Lee H.A."/>
            <person name="Lee H.Y."/>
            <person name="Lee Y."/>
            <person name="Oh S."/>
            <person name="Lee J.H."/>
            <person name="Choi E."/>
            <person name="Choi E."/>
            <person name="Lee S.E."/>
            <person name="Jeon J."/>
            <person name="Kim H."/>
            <person name="Choi G."/>
            <person name="Song H."/>
            <person name="Lee J."/>
            <person name="Lee S.C."/>
            <person name="Kwon J.K."/>
            <person name="Lee H.Y."/>
            <person name="Koo N."/>
            <person name="Hong Y."/>
            <person name="Kim R.W."/>
            <person name="Kang W.H."/>
            <person name="Huh J.H."/>
            <person name="Kang B.C."/>
            <person name="Yang T.J."/>
            <person name="Lee Y.H."/>
            <person name="Bennetzen J.L."/>
            <person name="Choi D."/>
        </authorList>
    </citation>
    <scope>NUCLEOTIDE SEQUENCE [LARGE SCALE GENOMIC DNA]</scope>
    <source>
        <strain evidence="2">cv. CM334</strain>
    </source>
</reference>
<dbReference type="SUPFAM" id="SSF82199">
    <property type="entry name" value="SET domain"/>
    <property type="match status" value="1"/>
</dbReference>
<proteinExistence type="predicted"/>
<reference evidence="1 2" key="1">
    <citation type="journal article" date="2014" name="Nat. Genet.">
        <title>Genome sequence of the hot pepper provides insights into the evolution of pungency in Capsicum species.</title>
        <authorList>
            <person name="Kim S."/>
            <person name="Park M."/>
            <person name="Yeom S.I."/>
            <person name="Kim Y.M."/>
            <person name="Lee J.M."/>
            <person name="Lee H.A."/>
            <person name="Seo E."/>
            <person name="Choi J."/>
            <person name="Cheong K."/>
            <person name="Kim K.T."/>
            <person name="Jung K."/>
            <person name="Lee G.W."/>
            <person name="Oh S.K."/>
            <person name="Bae C."/>
            <person name="Kim S.B."/>
            <person name="Lee H.Y."/>
            <person name="Kim S.Y."/>
            <person name="Kim M.S."/>
            <person name="Kang B.C."/>
            <person name="Jo Y.D."/>
            <person name="Yang H.B."/>
            <person name="Jeong H.J."/>
            <person name="Kang W.H."/>
            <person name="Kwon J.K."/>
            <person name="Shin C."/>
            <person name="Lim J.Y."/>
            <person name="Park J.H."/>
            <person name="Huh J.H."/>
            <person name="Kim J.S."/>
            <person name="Kim B.D."/>
            <person name="Cohen O."/>
            <person name="Paran I."/>
            <person name="Suh M.C."/>
            <person name="Lee S.B."/>
            <person name="Kim Y.K."/>
            <person name="Shin Y."/>
            <person name="Noh S.J."/>
            <person name="Park J."/>
            <person name="Seo Y.S."/>
            <person name="Kwon S.Y."/>
            <person name="Kim H.A."/>
            <person name="Park J.M."/>
            <person name="Kim H.J."/>
            <person name="Choi S.B."/>
            <person name="Bosland P.W."/>
            <person name="Reeves G."/>
            <person name="Jo S.H."/>
            <person name="Lee B.W."/>
            <person name="Cho H.T."/>
            <person name="Choi H.S."/>
            <person name="Lee M.S."/>
            <person name="Yu Y."/>
            <person name="Do Choi Y."/>
            <person name="Park B.S."/>
            <person name="van Deynze A."/>
            <person name="Ashrafi H."/>
            <person name="Hill T."/>
            <person name="Kim W.T."/>
            <person name="Pai H.S."/>
            <person name="Ahn H.K."/>
            <person name="Yeam I."/>
            <person name="Giovannoni J.J."/>
            <person name="Rose J.K."/>
            <person name="Sorensen I."/>
            <person name="Lee S.J."/>
            <person name="Kim R.W."/>
            <person name="Choi I.Y."/>
            <person name="Choi B.S."/>
            <person name="Lim J.S."/>
            <person name="Lee Y.H."/>
            <person name="Choi D."/>
        </authorList>
    </citation>
    <scope>NUCLEOTIDE SEQUENCE [LARGE SCALE GENOMIC DNA]</scope>
    <source>
        <strain evidence="2">cv. CM334</strain>
    </source>
</reference>
<organism evidence="1 2">
    <name type="scientific">Capsicum annuum</name>
    <name type="common">Capsicum pepper</name>
    <dbReference type="NCBI Taxonomy" id="4072"/>
    <lineage>
        <taxon>Eukaryota</taxon>
        <taxon>Viridiplantae</taxon>
        <taxon>Streptophyta</taxon>
        <taxon>Embryophyta</taxon>
        <taxon>Tracheophyta</taxon>
        <taxon>Spermatophyta</taxon>
        <taxon>Magnoliopsida</taxon>
        <taxon>eudicotyledons</taxon>
        <taxon>Gunneridae</taxon>
        <taxon>Pentapetalae</taxon>
        <taxon>asterids</taxon>
        <taxon>lamiids</taxon>
        <taxon>Solanales</taxon>
        <taxon>Solanaceae</taxon>
        <taxon>Solanoideae</taxon>
        <taxon>Capsiceae</taxon>
        <taxon>Capsicum</taxon>
    </lineage>
</organism>
<dbReference type="Gramene" id="PHT86651">
    <property type="protein sequence ID" value="PHT86651"/>
    <property type="gene ID" value="T459_08757"/>
</dbReference>
<dbReference type="InterPro" id="IPR046341">
    <property type="entry name" value="SET_dom_sf"/>
</dbReference>
<dbReference type="Gene3D" id="2.170.270.10">
    <property type="entry name" value="SET domain"/>
    <property type="match status" value="1"/>
</dbReference>